<protein>
    <submittedName>
        <fullName evidence="9">RNA-binding protein nob1</fullName>
    </submittedName>
</protein>
<dbReference type="PANTHER" id="PTHR12814">
    <property type="entry name" value="RNA-BINDING PROTEIN NOB1"/>
    <property type="match status" value="1"/>
</dbReference>
<evidence type="ECO:0000256" key="6">
    <source>
        <dbReference type="SAM" id="MobiDB-lite"/>
    </source>
</evidence>
<evidence type="ECO:0000256" key="1">
    <source>
        <dbReference type="ARBA" id="ARBA00005858"/>
    </source>
</evidence>
<organism evidence="9 10">
    <name type="scientific">Anaeramoeba flamelloides</name>
    <dbReference type="NCBI Taxonomy" id="1746091"/>
    <lineage>
        <taxon>Eukaryota</taxon>
        <taxon>Metamonada</taxon>
        <taxon>Anaeramoebidae</taxon>
        <taxon>Anaeramoeba</taxon>
    </lineage>
</organism>
<dbReference type="GO" id="GO:0030490">
    <property type="term" value="P:maturation of SSU-rRNA"/>
    <property type="evidence" value="ECO:0007669"/>
    <property type="project" value="TreeGrafter"/>
</dbReference>
<dbReference type="FunFam" id="3.40.50.1010:FF:000020">
    <property type="entry name" value="20S-pre-rRNA D-site endonuclease NOB1"/>
    <property type="match status" value="1"/>
</dbReference>
<dbReference type="AlphaFoldDB" id="A0AAV7YWL5"/>
<feature type="binding site" evidence="5">
    <location>
        <position position="305"/>
    </location>
    <ligand>
        <name>Zn(2+)</name>
        <dbReference type="ChEBI" id="CHEBI:29105"/>
    </ligand>
</feature>
<keyword evidence="4" id="KW-0378">Hydrolase</keyword>
<dbReference type="GO" id="GO:0005737">
    <property type="term" value="C:cytoplasm"/>
    <property type="evidence" value="ECO:0007669"/>
    <property type="project" value="UniProtKB-ARBA"/>
</dbReference>
<keyword evidence="2" id="KW-0540">Nuclease</keyword>
<evidence type="ECO:0000256" key="3">
    <source>
        <dbReference type="ARBA" id="ARBA00022723"/>
    </source>
</evidence>
<dbReference type="InterPro" id="IPR039907">
    <property type="entry name" value="NOB1"/>
</dbReference>
<evidence type="ECO:0000259" key="7">
    <source>
        <dbReference type="Pfam" id="PF08772"/>
    </source>
</evidence>
<dbReference type="Gene3D" id="3.40.50.1010">
    <property type="entry name" value="5'-nuclease"/>
    <property type="match status" value="1"/>
</dbReference>
<dbReference type="InterPro" id="IPR036283">
    <property type="entry name" value="NOB1_Zf-like_sf"/>
</dbReference>
<dbReference type="CDD" id="cd09876">
    <property type="entry name" value="PIN_Nob1-like"/>
    <property type="match status" value="1"/>
</dbReference>
<feature type="region of interest" description="Disordered" evidence="6">
    <location>
        <begin position="404"/>
        <end position="436"/>
    </location>
</feature>
<dbReference type="Gene3D" id="6.20.210.10">
    <property type="entry name" value="Nin one binding (NOB1), Zn-ribbon-like"/>
    <property type="match status" value="1"/>
</dbReference>
<dbReference type="InterPro" id="IPR033411">
    <property type="entry name" value="Ribonuclease_PIN"/>
</dbReference>
<feature type="domain" description="Ribonuclease PIN" evidence="8">
    <location>
        <begin position="121"/>
        <end position="207"/>
    </location>
</feature>
<dbReference type="GO" id="GO:0046872">
    <property type="term" value="F:metal ion binding"/>
    <property type="evidence" value="ECO:0007669"/>
    <property type="project" value="UniProtKB-UniRule"/>
</dbReference>
<evidence type="ECO:0000256" key="5">
    <source>
        <dbReference type="PIRSR" id="PIRSR037125-1"/>
    </source>
</evidence>
<keyword evidence="3 5" id="KW-0479">Metal-binding</keyword>
<feature type="compositionally biased region" description="Basic and acidic residues" evidence="6">
    <location>
        <begin position="22"/>
        <end position="51"/>
    </location>
</feature>
<dbReference type="GO" id="GO:0004521">
    <property type="term" value="F:RNA endonuclease activity"/>
    <property type="evidence" value="ECO:0007669"/>
    <property type="project" value="UniProtKB-UniRule"/>
</dbReference>
<evidence type="ECO:0000259" key="8">
    <source>
        <dbReference type="Pfam" id="PF17146"/>
    </source>
</evidence>
<dbReference type="SUPFAM" id="SSF144206">
    <property type="entry name" value="NOB1 zinc finger-like"/>
    <property type="match status" value="1"/>
</dbReference>
<proteinExistence type="inferred from homology"/>
<feature type="binding site" evidence="5">
    <location>
        <position position="308"/>
    </location>
    <ligand>
        <name>Zn(2+)</name>
        <dbReference type="ChEBI" id="CHEBI:29105"/>
    </ligand>
</feature>
<feature type="compositionally biased region" description="Basic residues" evidence="6">
    <location>
        <begin position="52"/>
        <end position="64"/>
    </location>
</feature>
<reference evidence="9" key="1">
    <citation type="submission" date="2022-08" db="EMBL/GenBank/DDBJ databases">
        <title>Novel sulphate-reducing endosymbionts in the free-living metamonad Anaeramoeba.</title>
        <authorList>
            <person name="Jerlstrom-Hultqvist J."/>
            <person name="Cepicka I."/>
            <person name="Gallot-Lavallee L."/>
            <person name="Salas-Leiva D."/>
            <person name="Curtis B.A."/>
            <person name="Zahonova K."/>
            <person name="Pipaliya S."/>
            <person name="Dacks J."/>
            <person name="Roger A.J."/>
        </authorList>
    </citation>
    <scope>NUCLEOTIDE SEQUENCE</scope>
    <source>
        <strain evidence="9">Busselton2</strain>
    </source>
</reference>
<feature type="binding site" evidence="5">
    <location>
        <position position="320"/>
    </location>
    <ligand>
        <name>Zn(2+)</name>
        <dbReference type="ChEBI" id="CHEBI:29105"/>
    </ligand>
</feature>
<feature type="compositionally biased region" description="Basic residues" evidence="6">
    <location>
        <begin position="421"/>
        <end position="436"/>
    </location>
</feature>
<feature type="domain" description="Nin one binding (NOB1) Zn-ribbon-like" evidence="7">
    <location>
        <begin position="295"/>
        <end position="366"/>
    </location>
</feature>
<evidence type="ECO:0000313" key="9">
    <source>
        <dbReference type="EMBL" id="KAJ3433091.1"/>
    </source>
</evidence>
<dbReference type="InterPro" id="IPR014881">
    <property type="entry name" value="NOB1_Zn-bd"/>
</dbReference>
<feature type="binding site" evidence="5">
    <location>
        <position position="323"/>
    </location>
    <ligand>
        <name>Zn(2+)</name>
        <dbReference type="ChEBI" id="CHEBI:29105"/>
    </ligand>
</feature>
<feature type="region of interest" description="Disordered" evidence="6">
    <location>
        <begin position="1"/>
        <end position="78"/>
    </location>
</feature>
<dbReference type="Proteomes" id="UP001146793">
    <property type="component" value="Unassembled WGS sequence"/>
</dbReference>
<evidence type="ECO:0000313" key="10">
    <source>
        <dbReference type="Proteomes" id="UP001146793"/>
    </source>
</evidence>
<dbReference type="Pfam" id="PF08772">
    <property type="entry name" value="Zn_ribbon_NOB1"/>
    <property type="match status" value="1"/>
</dbReference>
<keyword evidence="5" id="KW-0862">Zinc</keyword>
<dbReference type="EMBL" id="JANTQA010000047">
    <property type="protein sequence ID" value="KAJ3433091.1"/>
    <property type="molecule type" value="Genomic_DNA"/>
</dbReference>
<comment type="similarity">
    <text evidence="1">Belongs to the NOB1 family.</text>
</comment>
<accession>A0AAV7YWL5</accession>
<evidence type="ECO:0000256" key="2">
    <source>
        <dbReference type="ARBA" id="ARBA00022722"/>
    </source>
</evidence>
<dbReference type="PANTHER" id="PTHR12814:SF2">
    <property type="entry name" value="RNA-BINDING PROTEIN NOB1"/>
    <property type="match status" value="1"/>
</dbReference>
<sequence>MTETTEKVSQEMSNEKTIITNEDPKKTETETKKEQVNINDNESKKESENKKQKVSVNKKPRVVKIKTEEKKPTTTSSWATDLRKTFQNDENILEFEKQKQKEEEKKKKQEELEKLKKAHHIVIDAGALILGKRLDQISQNLYTIHEVEDEIKDETSRKLFETIRFLITFREPSKIALSAITNFSKKTGDFEGLSKTDLKVLALNYDLEKQYNGISHLKKEPVHSTKKKKKMNNNNFDGWITPKNINKAKKIEEEKKKVLRPGKKTRVSCATTDYAMQNVCLQMGMNVLSVDGFRIKKLKSWAKRCYACMEIVKDLNREFCPTCGSGGLLKIPYYVDDYGGIHYGHVPERFLSKRGKKYTLPKPQMGQKPLILREDQMPGFGRSKKSHNNKNKMEQDYLFFKSRKAKKKVKIGMGKRNPNIPKKRTSKKKKKQQTDW</sequence>
<name>A0AAV7YWL5_9EUKA</name>
<dbReference type="GO" id="GO:0031981">
    <property type="term" value="C:nuclear lumen"/>
    <property type="evidence" value="ECO:0007669"/>
    <property type="project" value="UniProtKB-ARBA"/>
</dbReference>
<feature type="region of interest" description="Disordered" evidence="6">
    <location>
        <begin position="378"/>
        <end position="397"/>
    </location>
</feature>
<gene>
    <name evidence="9" type="ORF">M0812_22042</name>
</gene>
<evidence type="ECO:0000256" key="4">
    <source>
        <dbReference type="ARBA" id="ARBA00022801"/>
    </source>
</evidence>
<dbReference type="GO" id="GO:0016787">
    <property type="term" value="F:hydrolase activity"/>
    <property type="evidence" value="ECO:0007669"/>
    <property type="project" value="UniProtKB-KW"/>
</dbReference>
<dbReference type="GO" id="GO:0030688">
    <property type="term" value="C:preribosome, small subunit precursor"/>
    <property type="evidence" value="ECO:0007669"/>
    <property type="project" value="TreeGrafter"/>
</dbReference>
<comment type="caution">
    <text evidence="9">The sequence shown here is derived from an EMBL/GenBank/DDBJ whole genome shotgun (WGS) entry which is preliminary data.</text>
</comment>
<dbReference type="Pfam" id="PF17146">
    <property type="entry name" value="PIN_6"/>
    <property type="match status" value="1"/>
</dbReference>
<feature type="compositionally biased region" description="Polar residues" evidence="6">
    <location>
        <begin position="10"/>
        <end position="20"/>
    </location>
</feature>